<dbReference type="Pfam" id="PF05119">
    <property type="entry name" value="Terminase_4"/>
    <property type="match status" value="1"/>
</dbReference>
<reference evidence="2 3" key="1">
    <citation type="journal article" date="2017" name="Genome Biol. Evol.">
        <title>Trajectories and Drivers of Genome Evolution in Surface-Associated Marine Phaeobacter.</title>
        <authorList>
            <person name="Freese H.M."/>
            <person name="Sikorski J."/>
            <person name="Bunk B."/>
            <person name="Scheuner C."/>
            <person name="Meier-Kolthoff J.P."/>
            <person name="Sproer C."/>
            <person name="Gram L."/>
            <person name="Overmann J."/>
        </authorList>
    </citation>
    <scope>NUCLEOTIDE SEQUENCE [LARGE SCALE GENOMIC DNA]</scope>
    <source>
        <strain evidence="2 3">P66</strain>
        <plasmid evidence="2 3">pP66_i</plasmid>
    </source>
</reference>
<dbReference type="EMBL" id="CP010705">
    <property type="protein sequence ID" value="AUQ93852.1"/>
    <property type="molecule type" value="Genomic_DNA"/>
</dbReference>
<keyword evidence="2" id="KW-0614">Plasmid</keyword>
<accession>A0ABM6RLF1</accession>
<dbReference type="Proteomes" id="UP000236536">
    <property type="component" value="Chromosome"/>
</dbReference>
<sequence>MKGRKPNLENVIPMKGDMPKEIPVAPDFLDDLGRQVWDELAPELVKKGRLELLYKYQFGSYCSAVSNFIQATNTLALEGLFYETGKGRNGNQRRKHPALALQDTAAASMRRDSALFGLSPVDAARLEGGEQGDLFDEVMKQLNGTN</sequence>
<keyword evidence="3" id="KW-1185">Reference proteome</keyword>
<dbReference type="InterPro" id="IPR006448">
    <property type="entry name" value="Phage_term_ssu_P27"/>
</dbReference>
<dbReference type="RefSeq" id="WP_102873909.1">
    <property type="nucleotide sequence ID" value="NZ_CP010705.1"/>
</dbReference>
<gene>
    <name evidence="1" type="ORF">PhaeoP66_01048</name>
    <name evidence="2" type="ORF">PhaeoP66_04679</name>
</gene>
<dbReference type="NCBIfam" id="TIGR01558">
    <property type="entry name" value="sm_term_P27"/>
    <property type="match status" value="1"/>
</dbReference>
<dbReference type="Proteomes" id="UP000236536">
    <property type="component" value="Plasmid pP66_i"/>
</dbReference>
<evidence type="ECO:0000313" key="2">
    <source>
        <dbReference type="EMBL" id="AUQ97405.1"/>
    </source>
</evidence>
<name>A0ABM6RLF1_9RHOB</name>
<proteinExistence type="predicted"/>
<dbReference type="EMBL" id="CP010714">
    <property type="protein sequence ID" value="AUQ97405.1"/>
    <property type="molecule type" value="Genomic_DNA"/>
</dbReference>
<evidence type="ECO:0000313" key="3">
    <source>
        <dbReference type="Proteomes" id="UP000236536"/>
    </source>
</evidence>
<organism evidence="2 3">
    <name type="scientific">Phaeobacter inhibens</name>
    <dbReference type="NCBI Taxonomy" id="221822"/>
    <lineage>
        <taxon>Bacteria</taxon>
        <taxon>Pseudomonadati</taxon>
        <taxon>Pseudomonadota</taxon>
        <taxon>Alphaproteobacteria</taxon>
        <taxon>Rhodobacterales</taxon>
        <taxon>Roseobacteraceae</taxon>
        <taxon>Phaeobacter</taxon>
    </lineage>
</organism>
<evidence type="ECO:0000313" key="1">
    <source>
        <dbReference type="EMBL" id="AUQ93852.1"/>
    </source>
</evidence>
<geneLocation type="plasmid" evidence="2 3">
    <name>pP66_i</name>
</geneLocation>
<protein>
    <submittedName>
        <fullName evidence="2">Phage terminase, small subunit, P27 family</fullName>
    </submittedName>
</protein>
<reference evidence="2 3" key="2">
    <citation type="journal article" date="2017" name="Int. J. Syst. Evol. Microbiol.">
        <title>Adaptation of Surface-Associated Bacteria to the Open Ocean: A Genomically Distinct Subpopulation of Phaeobacter gallaeciensis Colonizes Pacific Mesozooplankton.</title>
        <authorList>
            <person name="Freese H.M."/>
            <person name="Methner A."/>
            <person name="Overmann J."/>
        </authorList>
    </citation>
    <scope>NUCLEOTIDE SEQUENCE [LARGE SCALE GENOMIC DNA]</scope>
    <source>
        <strain evidence="2 3">P66</strain>
        <plasmid evidence="2 3">pP66_i</plasmid>
    </source>
</reference>